<dbReference type="OrthoDB" id="2200123at2"/>
<organism evidence="2 3">
    <name type="scientific">Enterococcus pallens ATCC BAA-351</name>
    <dbReference type="NCBI Taxonomy" id="1158607"/>
    <lineage>
        <taxon>Bacteria</taxon>
        <taxon>Bacillati</taxon>
        <taxon>Bacillota</taxon>
        <taxon>Bacilli</taxon>
        <taxon>Lactobacillales</taxon>
        <taxon>Enterococcaceae</taxon>
        <taxon>Enterococcus</taxon>
    </lineage>
</organism>
<evidence type="ECO:0000256" key="1">
    <source>
        <dbReference type="SAM" id="MobiDB-lite"/>
    </source>
</evidence>
<keyword evidence="3" id="KW-1185">Reference proteome</keyword>
<gene>
    <name evidence="2" type="ORF">UAU_05256</name>
</gene>
<comment type="caution">
    <text evidence="2">The sequence shown here is derived from an EMBL/GenBank/DDBJ whole genome shotgun (WGS) entry which is preliminary data.</text>
</comment>
<dbReference type="Proteomes" id="UP000013782">
    <property type="component" value="Unassembled WGS sequence"/>
</dbReference>
<dbReference type="STRING" id="160454.RV10_GL002392"/>
<evidence type="ECO:0000313" key="3">
    <source>
        <dbReference type="Proteomes" id="UP000013782"/>
    </source>
</evidence>
<dbReference type="RefSeq" id="WP_010760175.1">
    <property type="nucleotide sequence ID" value="NZ_ASWD01000009.1"/>
</dbReference>
<sequence length="89" mass="10965">MDYKTSEAKRKANREYRKRNKESERLATYRRTTKGYLTKHATFPELLDFQRYIFNRVDQLIDSPEYSSEDKLELEKMFREVLDEFQRSE</sequence>
<dbReference type="eggNOG" id="ENOG503077Z">
    <property type="taxonomic scope" value="Bacteria"/>
</dbReference>
<dbReference type="PATRIC" id="fig|1158607.3.peg.5227"/>
<protein>
    <submittedName>
        <fullName evidence="2">Uncharacterized protein</fullName>
    </submittedName>
</protein>
<proteinExistence type="predicted"/>
<dbReference type="EMBL" id="AJAQ01000054">
    <property type="protein sequence ID" value="EOH86334.1"/>
    <property type="molecule type" value="Genomic_DNA"/>
</dbReference>
<accession>R2SDW2</accession>
<name>R2SDW2_9ENTE</name>
<dbReference type="HOGENOM" id="CLU_186716_0_0_9"/>
<feature type="region of interest" description="Disordered" evidence="1">
    <location>
        <begin position="1"/>
        <end position="24"/>
    </location>
</feature>
<dbReference type="AlphaFoldDB" id="R2SDW2"/>
<evidence type="ECO:0000313" key="2">
    <source>
        <dbReference type="EMBL" id="EOH86334.1"/>
    </source>
</evidence>
<reference evidence="2 3" key="1">
    <citation type="submission" date="2013-02" db="EMBL/GenBank/DDBJ databases">
        <title>The Genome Sequence of Enterococcus pallens BAA-351.</title>
        <authorList>
            <consortium name="The Broad Institute Genome Sequencing Platform"/>
            <consortium name="The Broad Institute Genome Sequencing Center for Infectious Disease"/>
            <person name="Earl A.M."/>
            <person name="Gilmore M.S."/>
            <person name="Lebreton F."/>
            <person name="Walker B."/>
            <person name="Young S.K."/>
            <person name="Zeng Q."/>
            <person name="Gargeya S."/>
            <person name="Fitzgerald M."/>
            <person name="Haas B."/>
            <person name="Abouelleil A."/>
            <person name="Alvarado L."/>
            <person name="Arachchi H.M."/>
            <person name="Berlin A.M."/>
            <person name="Chapman S.B."/>
            <person name="Dewar J."/>
            <person name="Goldberg J."/>
            <person name="Griggs A."/>
            <person name="Gujja S."/>
            <person name="Hansen M."/>
            <person name="Howarth C."/>
            <person name="Imamovic A."/>
            <person name="Larimer J."/>
            <person name="McCowan C."/>
            <person name="Murphy C."/>
            <person name="Neiman D."/>
            <person name="Pearson M."/>
            <person name="Priest M."/>
            <person name="Roberts A."/>
            <person name="Saif S."/>
            <person name="Shea T."/>
            <person name="Sisk P."/>
            <person name="Sykes S."/>
            <person name="Wortman J."/>
            <person name="Nusbaum C."/>
            <person name="Birren B."/>
        </authorList>
    </citation>
    <scope>NUCLEOTIDE SEQUENCE [LARGE SCALE GENOMIC DNA]</scope>
    <source>
        <strain evidence="2 3">ATCC BAA-351</strain>
    </source>
</reference>